<dbReference type="Proteomes" id="UP000281549">
    <property type="component" value="Unassembled WGS sequence"/>
</dbReference>
<keyword evidence="8" id="KW-0809">Transit peptide</keyword>
<comment type="similarity">
    <text evidence="2">Belongs to the class-II aminoacyl-tRNA synthetase family.</text>
</comment>
<dbReference type="InterPro" id="IPR045864">
    <property type="entry name" value="aa-tRNA-synth_II/BPL/LPL"/>
</dbReference>
<dbReference type="Gene3D" id="3.30.70.380">
    <property type="entry name" value="Ferrodoxin-fold anticodon-binding domain"/>
    <property type="match status" value="1"/>
</dbReference>
<keyword evidence="10 15" id="KW-0030">Aminoacyl-tRNA synthetase</keyword>
<dbReference type="AlphaFoldDB" id="A0A075AYY3"/>
<dbReference type="OrthoDB" id="4457at2759"/>
<name>A0A075AYY3_ROZAC</name>
<keyword evidence="4 15" id="KW-0436">Ligase</keyword>
<dbReference type="InterPro" id="IPR036690">
    <property type="entry name" value="Fdx_antiC-bd_sf"/>
</dbReference>
<evidence type="ECO:0000259" key="13">
    <source>
        <dbReference type="PROSITE" id="PS50862"/>
    </source>
</evidence>
<dbReference type="GO" id="GO:0005524">
    <property type="term" value="F:ATP binding"/>
    <property type="evidence" value="ECO:0007669"/>
    <property type="project" value="UniProtKB-KW"/>
</dbReference>
<evidence type="ECO:0000256" key="4">
    <source>
        <dbReference type="ARBA" id="ARBA00022598"/>
    </source>
</evidence>
<dbReference type="PANTHER" id="PTHR11538">
    <property type="entry name" value="PHENYLALANYL-TRNA SYNTHETASE"/>
    <property type="match status" value="1"/>
</dbReference>
<dbReference type="Pfam" id="PF01409">
    <property type="entry name" value="tRNA-synt_2d"/>
    <property type="match status" value="2"/>
</dbReference>
<dbReference type="SUPFAM" id="SSF55681">
    <property type="entry name" value="Class II aaRS and biotin synthetases"/>
    <property type="match status" value="1"/>
</dbReference>
<dbReference type="GO" id="GO:0070156">
    <property type="term" value="P:mitochondrial phenylalanyl-tRNA aminoacylation"/>
    <property type="evidence" value="ECO:0007669"/>
    <property type="project" value="EnsemblFungi"/>
</dbReference>
<feature type="domain" description="Aminoacyl-transfer RNA synthetases class-II family profile" evidence="13">
    <location>
        <begin position="69"/>
        <end position="281"/>
    </location>
</feature>
<comment type="catalytic activity">
    <reaction evidence="12">
        <text>tRNA(Phe) + L-phenylalanine + ATP = L-phenylalanyl-tRNA(Phe) + AMP + diphosphate + H(+)</text>
        <dbReference type="Rhea" id="RHEA:19413"/>
        <dbReference type="Rhea" id="RHEA-COMP:9668"/>
        <dbReference type="Rhea" id="RHEA-COMP:9699"/>
        <dbReference type="ChEBI" id="CHEBI:15378"/>
        <dbReference type="ChEBI" id="CHEBI:30616"/>
        <dbReference type="ChEBI" id="CHEBI:33019"/>
        <dbReference type="ChEBI" id="CHEBI:58095"/>
        <dbReference type="ChEBI" id="CHEBI:78442"/>
        <dbReference type="ChEBI" id="CHEBI:78531"/>
        <dbReference type="ChEBI" id="CHEBI:456215"/>
        <dbReference type="EC" id="6.1.1.20"/>
    </reaction>
</comment>
<evidence type="ECO:0000313" key="17">
    <source>
        <dbReference type="Proteomes" id="UP000030755"/>
    </source>
</evidence>
<organism evidence="15 17">
    <name type="scientific">Rozella allomycis (strain CSF55)</name>
    <dbReference type="NCBI Taxonomy" id="988480"/>
    <lineage>
        <taxon>Eukaryota</taxon>
        <taxon>Fungi</taxon>
        <taxon>Fungi incertae sedis</taxon>
        <taxon>Cryptomycota</taxon>
        <taxon>Cryptomycota incertae sedis</taxon>
        <taxon>Rozella</taxon>
    </lineage>
</organism>
<evidence type="ECO:0000256" key="3">
    <source>
        <dbReference type="ARBA" id="ARBA00012814"/>
    </source>
</evidence>
<dbReference type="Pfam" id="PF03147">
    <property type="entry name" value="FDX-ACB"/>
    <property type="match status" value="1"/>
</dbReference>
<dbReference type="InterPro" id="IPR006195">
    <property type="entry name" value="aa-tRNA-synth_II"/>
</dbReference>
<evidence type="ECO:0000256" key="6">
    <source>
        <dbReference type="ARBA" id="ARBA00022840"/>
    </source>
</evidence>
<reference evidence="16" key="3">
    <citation type="submission" date="2018-08" db="EMBL/GenBank/DDBJ databases">
        <title>Leveraging single-cell genomics to expand the Fungal Tree of Life.</title>
        <authorList>
            <consortium name="DOE Joint Genome Institute"/>
            <person name="Ahrendt S.R."/>
            <person name="Quandt C.A."/>
            <person name="Ciobanu D."/>
            <person name="Clum A."/>
            <person name="Salamov A."/>
            <person name="Andreopoulos B."/>
            <person name="Cheng J.-F."/>
            <person name="Woyke T."/>
            <person name="Pelin A."/>
            <person name="Henrissat B."/>
            <person name="Reynolds N."/>
            <person name="Benny G.L."/>
            <person name="Smith M.E."/>
            <person name="James T.Y."/>
            <person name="Grigoriev I.V."/>
        </authorList>
    </citation>
    <scope>NUCLEOTIDE SEQUENCE</scope>
    <source>
        <strain evidence="16">CSF55</strain>
    </source>
</reference>
<dbReference type="EMBL" id="KE560829">
    <property type="protein sequence ID" value="EPZ35477.1"/>
    <property type="molecule type" value="Genomic_DNA"/>
</dbReference>
<protein>
    <recommendedName>
        <fullName evidence="3">phenylalanine--tRNA ligase</fullName>
        <ecNumber evidence="3">6.1.1.20</ecNumber>
    </recommendedName>
    <alternativeName>
        <fullName evidence="11">Phenylalanyl-tRNA synthetase</fullName>
    </alternativeName>
</protein>
<keyword evidence="6" id="KW-0067">ATP-binding</keyword>
<evidence type="ECO:0000256" key="7">
    <source>
        <dbReference type="ARBA" id="ARBA00022917"/>
    </source>
</evidence>
<dbReference type="GO" id="GO:0005759">
    <property type="term" value="C:mitochondrial matrix"/>
    <property type="evidence" value="ECO:0007669"/>
    <property type="project" value="UniProtKB-SubCell"/>
</dbReference>
<evidence type="ECO:0000313" key="16">
    <source>
        <dbReference type="EMBL" id="RKP18289.1"/>
    </source>
</evidence>
<evidence type="ECO:0000313" key="18">
    <source>
        <dbReference type="Proteomes" id="UP000281549"/>
    </source>
</evidence>
<evidence type="ECO:0000259" key="14">
    <source>
        <dbReference type="PROSITE" id="PS51447"/>
    </source>
</evidence>
<evidence type="ECO:0000256" key="12">
    <source>
        <dbReference type="ARBA" id="ARBA00049255"/>
    </source>
</evidence>
<dbReference type="SUPFAM" id="SSF54991">
    <property type="entry name" value="Anticodon-binding domain of PheRS"/>
    <property type="match status" value="1"/>
</dbReference>
<feature type="domain" description="FDX-ACB" evidence="14">
    <location>
        <begin position="300"/>
        <end position="366"/>
    </location>
</feature>
<dbReference type="EC" id="6.1.1.20" evidence="3"/>
<evidence type="ECO:0000256" key="10">
    <source>
        <dbReference type="ARBA" id="ARBA00023146"/>
    </source>
</evidence>
<evidence type="ECO:0000256" key="2">
    <source>
        <dbReference type="ARBA" id="ARBA00008226"/>
    </source>
</evidence>
<reference evidence="15 17" key="1">
    <citation type="journal article" date="2013" name="Curr. Biol.">
        <title>Shared signatures of parasitism and phylogenomics unite Cryptomycota and microsporidia.</title>
        <authorList>
            <person name="James T.Y."/>
            <person name="Pelin A."/>
            <person name="Bonen L."/>
            <person name="Ahrendt S."/>
            <person name="Sain D."/>
            <person name="Corradi N."/>
            <person name="Stajich J.E."/>
        </authorList>
    </citation>
    <scope>NUCLEOTIDE SEQUENCE [LARGE SCALE GENOMIC DNA]</scope>
    <source>
        <strain evidence="15 17">CSF55</strain>
        <strain evidence="15 17">CSF55</strain>
    </source>
</reference>
<proteinExistence type="inferred from homology"/>
<keyword evidence="17" id="KW-1185">Reference proteome</keyword>
<comment type="subcellular location">
    <subcellularLocation>
        <location evidence="1">Mitochondrion matrix</location>
    </subcellularLocation>
</comment>
<dbReference type="PROSITE" id="PS51447">
    <property type="entry name" value="FDX_ACB"/>
    <property type="match status" value="1"/>
</dbReference>
<dbReference type="GO" id="GO:0000049">
    <property type="term" value="F:tRNA binding"/>
    <property type="evidence" value="ECO:0007669"/>
    <property type="project" value="InterPro"/>
</dbReference>
<evidence type="ECO:0000256" key="8">
    <source>
        <dbReference type="ARBA" id="ARBA00022946"/>
    </source>
</evidence>
<dbReference type="STRING" id="988480.A0A075AYY3"/>
<dbReference type="Gene3D" id="3.30.930.10">
    <property type="entry name" value="Bira Bifunctional Protein, Domain 2"/>
    <property type="match status" value="1"/>
</dbReference>
<evidence type="ECO:0000256" key="9">
    <source>
        <dbReference type="ARBA" id="ARBA00023128"/>
    </source>
</evidence>
<keyword evidence="9" id="KW-0496">Mitochondrion</keyword>
<evidence type="ECO:0000256" key="5">
    <source>
        <dbReference type="ARBA" id="ARBA00022741"/>
    </source>
</evidence>
<dbReference type="InterPro" id="IPR005121">
    <property type="entry name" value="Fdx_antiC-bd"/>
</dbReference>
<dbReference type="EMBL" id="ML005503">
    <property type="protein sequence ID" value="RKP18289.1"/>
    <property type="molecule type" value="Genomic_DNA"/>
</dbReference>
<dbReference type="PANTHER" id="PTHR11538:SF41">
    <property type="entry name" value="PHENYLALANINE--TRNA LIGASE, MITOCHONDRIAL"/>
    <property type="match status" value="1"/>
</dbReference>
<evidence type="ECO:0000256" key="11">
    <source>
        <dbReference type="ARBA" id="ARBA00031194"/>
    </source>
</evidence>
<evidence type="ECO:0000256" key="1">
    <source>
        <dbReference type="ARBA" id="ARBA00004305"/>
    </source>
</evidence>
<dbReference type="Proteomes" id="UP000030755">
    <property type="component" value="Unassembled WGS sequence"/>
</dbReference>
<reference evidence="18" key="2">
    <citation type="journal article" date="2018" name="Nat. Microbiol.">
        <title>Leveraging single-cell genomics to expand the fungal tree of life.</title>
        <authorList>
            <person name="Ahrendt S.R."/>
            <person name="Quandt C.A."/>
            <person name="Ciobanu D."/>
            <person name="Clum A."/>
            <person name="Salamov A."/>
            <person name="Andreopoulos B."/>
            <person name="Cheng J.F."/>
            <person name="Woyke T."/>
            <person name="Pelin A."/>
            <person name="Henrissat B."/>
            <person name="Reynolds N.K."/>
            <person name="Benny G.L."/>
            <person name="Smith M.E."/>
            <person name="James T.Y."/>
            <person name="Grigoriev I.V."/>
        </authorList>
    </citation>
    <scope>NUCLEOTIDE SEQUENCE [LARGE SCALE GENOMIC DNA]</scope>
    <source>
        <strain evidence="18">CSF55</strain>
    </source>
</reference>
<dbReference type="InterPro" id="IPR002319">
    <property type="entry name" value="Phenylalanyl-tRNA_Synthase"/>
</dbReference>
<gene>
    <name evidence="15" type="ORF">O9G_005014</name>
    <name evidence="16" type="ORF">ROZALSC1DRAFT_30001</name>
</gene>
<accession>A0A075AYY3</accession>
<keyword evidence="7" id="KW-0648">Protein biosynthesis</keyword>
<keyword evidence="5" id="KW-0547">Nucleotide-binding</keyword>
<dbReference type="PROSITE" id="PS50862">
    <property type="entry name" value="AA_TRNA_LIGASE_II"/>
    <property type="match status" value="1"/>
</dbReference>
<sequence length="366" mass="42977">MNLLSSSKSILKVLSKEVQIDSTYFNIPKNILEKIPCQLHRKENHPVNLISKKIQCSLTDYVHLNDINPVVTKKENFDDLLFPYDHPGKSRSDTYYFSESHLLRTHTSAHQLKLLQQFDKFTLTADVYRKDQIDKTHYPIFHQMEGIKTFHKDMLMALKYCNDAFSEEQIMTQECHSVDEVKKVVTDLKSQLTAIIRNLYGDVETRWINTYFPFTQPSFELEIKFRGEWLEVLGCGVIRQEILNNAGKGHMIGWAFGIGLERLAMSLFDVPDIRLFWSKDPRFMTQFERNGLKTKYQPFSSFPAITRDISFFSPNSFPIPENDLMDVVRNHGSDLVESVYKFDEFHHEKINRKSFGYRIVYQSMER</sequence>
<dbReference type="SMART" id="SM00896">
    <property type="entry name" value="FDX-ACB"/>
    <property type="match status" value="1"/>
</dbReference>
<dbReference type="HOGENOM" id="CLU_022696_1_0_1"/>
<dbReference type="OMA" id="PISHYPQ"/>
<dbReference type="GO" id="GO:0004826">
    <property type="term" value="F:phenylalanine-tRNA ligase activity"/>
    <property type="evidence" value="ECO:0007669"/>
    <property type="project" value="UniProtKB-EC"/>
</dbReference>
<evidence type="ECO:0000313" key="15">
    <source>
        <dbReference type="EMBL" id="EPZ35477.1"/>
    </source>
</evidence>